<reference evidence="2 3" key="1">
    <citation type="journal article" date="2016" name="Nat. Commun.">
        <title>Thousands of microbial genomes shed light on interconnected biogeochemical processes in an aquifer system.</title>
        <authorList>
            <person name="Anantharaman K."/>
            <person name="Brown C.T."/>
            <person name="Hug L.A."/>
            <person name="Sharon I."/>
            <person name="Castelle C.J."/>
            <person name="Probst A.J."/>
            <person name="Thomas B.C."/>
            <person name="Singh A."/>
            <person name="Wilkins M.J."/>
            <person name="Karaoz U."/>
            <person name="Brodie E.L."/>
            <person name="Williams K.H."/>
            <person name="Hubbard S.S."/>
            <person name="Banfield J.F."/>
        </authorList>
    </citation>
    <scope>NUCLEOTIDE SEQUENCE [LARGE SCALE GENOMIC DNA]</scope>
</reference>
<gene>
    <name evidence="2" type="ORF">A2544_00210</name>
</gene>
<dbReference type="EMBL" id="MHWZ01000010">
    <property type="protein sequence ID" value="OHB17933.1"/>
    <property type="molecule type" value="Genomic_DNA"/>
</dbReference>
<dbReference type="STRING" id="1802782.A2544_00210"/>
<comment type="caution">
    <text evidence="2">The sequence shown here is derived from an EMBL/GenBank/DDBJ whole genome shotgun (WGS) entry which is preliminary data.</text>
</comment>
<sequence length="141" mass="16491">MTSIAIFGISGLAIVLLLITKKREEKQKKDFFILTLISKGNIHIRKIYHRVVRLYSEGKEQISFLIHKQLPIYYKKSLNRSVIFLKKKREQYVVSMRDSRLLKKPDGISEFFKNMSNIEKGNGEIHDVYEDSSQDNKKGVD</sequence>
<dbReference type="AlphaFoldDB" id="A0A1G2V8H3"/>
<dbReference type="Proteomes" id="UP000176868">
    <property type="component" value="Unassembled WGS sequence"/>
</dbReference>
<feature type="transmembrane region" description="Helical" evidence="1">
    <location>
        <begin position="6"/>
        <end position="21"/>
    </location>
</feature>
<evidence type="ECO:0000313" key="2">
    <source>
        <dbReference type="EMBL" id="OHB17933.1"/>
    </source>
</evidence>
<evidence type="ECO:0000256" key="1">
    <source>
        <dbReference type="SAM" id="Phobius"/>
    </source>
</evidence>
<keyword evidence="1" id="KW-0472">Membrane</keyword>
<protein>
    <submittedName>
        <fullName evidence="2">Uncharacterized protein</fullName>
    </submittedName>
</protein>
<accession>A0A1G2V8H3</accession>
<evidence type="ECO:0000313" key="3">
    <source>
        <dbReference type="Proteomes" id="UP000176868"/>
    </source>
</evidence>
<keyword evidence="1" id="KW-1133">Transmembrane helix</keyword>
<proteinExistence type="predicted"/>
<name>A0A1G2V8H3_9BACT</name>
<keyword evidence="1" id="KW-0812">Transmembrane</keyword>
<organism evidence="2 3">
    <name type="scientific">Candidatus Zambryskibacteria bacterium RIFOXYD2_FULL_43_10</name>
    <dbReference type="NCBI Taxonomy" id="1802782"/>
    <lineage>
        <taxon>Bacteria</taxon>
        <taxon>Candidatus Zambryskiibacteriota</taxon>
    </lineage>
</organism>